<feature type="chain" id="PRO_5014979857" evidence="1">
    <location>
        <begin position="30"/>
        <end position="67"/>
    </location>
</feature>
<sequence length="67" mass="7397">MVMTIRRAAFVCYIWLRFSVFSPLDPVVSSSISLVNRSFTVSGGRVLLDLNPGTPNTHSQQIVFAVP</sequence>
<feature type="signal peptide" evidence="1">
    <location>
        <begin position="1"/>
        <end position="29"/>
    </location>
</feature>
<evidence type="ECO:0000256" key="1">
    <source>
        <dbReference type="SAM" id="SignalP"/>
    </source>
</evidence>
<evidence type="ECO:0000313" key="2">
    <source>
        <dbReference type="EMBL" id="MBW63955.1"/>
    </source>
</evidence>
<keyword evidence="1" id="KW-0732">Signal</keyword>
<reference evidence="2" key="1">
    <citation type="submission" date="2018-01" db="EMBL/GenBank/DDBJ databases">
        <title>An insight into the sialome of Amazonian anophelines.</title>
        <authorList>
            <person name="Ribeiro J.M."/>
            <person name="Scarpassa V."/>
            <person name="Calvo E."/>
        </authorList>
    </citation>
    <scope>NUCLEOTIDE SEQUENCE</scope>
    <source>
        <tissue evidence="2">Salivary glands</tissue>
    </source>
</reference>
<protein>
    <submittedName>
        <fullName evidence="2">Putative secreted protein</fullName>
    </submittedName>
</protein>
<dbReference type="AlphaFoldDB" id="A0A2M4CFE4"/>
<name>A0A2M4CFE4_9DIPT</name>
<accession>A0A2M4CFE4</accession>
<proteinExistence type="predicted"/>
<dbReference type="EMBL" id="GGFJ01014814">
    <property type="protein sequence ID" value="MBW63955.1"/>
    <property type="molecule type" value="Transcribed_RNA"/>
</dbReference>
<organism evidence="2">
    <name type="scientific">Anopheles marajoara</name>
    <dbReference type="NCBI Taxonomy" id="58244"/>
    <lineage>
        <taxon>Eukaryota</taxon>
        <taxon>Metazoa</taxon>
        <taxon>Ecdysozoa</taxon>
        <taxon>Arthropoda</taxon>
        <taxon>Hexapoda</taxon>
        <taxon>Insecta</taxon>
        <taxon>Pterygota</taxon>
        <taxon>Neoptera</taxon>
        <taxon>Endopterygota</taxon>
        <taxon>Diptera</taxon>
        <taxon>Nematocera</taxon>
        <taxon>Culicoidea</taxon>
        <taxon>Culicidae</taxon>
        <taxon>Anophelinae</taxon>
        <taxon>Anopheles</taxon>
    </lineage>
</organism>